<accession>A0AAN7JWI0</accession>
<proteinExistence type="predicted"/>
<keyword evidence="2" id="KW-1185">Reference proteome</keyword>
<sequence>MANDHIWSTKPALLHQFCIHCSKMKCHRIGIPVAPSQLTYWISRYDGGIQSGDGDGQASSIKLFPAQTHLLQSLPCSVTLKVICFSSHSVTESRPLFPELPDFRELRPLQLVIHSGGQNLRENPQISLAPPPVVQLVQALVDCHLSQASKQALRGLDERLCYLFEIDKHGWIPLSPIASPSCK</sequence>
<organism evidence="1 2">
    <name type="scientific">Trapa incisa</name>
    <dbReference type="NCBI Taxonomy" id="236973"/>
    <lineage>
        <taxon>Eukaryota</taxon>
        <taxon>Viridiplantae</taxon>
        <taxon>Streptophyta</taxon>
        <taxon>Embryophyta</taxon>
        <taxon>Tracheophyta</taxon>
        <taxon>Spermatophyta</taxon>
        <taxon>Magnoliopsida</taxon>
        <taxon>eudicotyledons</taxon>
        <taxon>Gunneridae</taxon>
        <taxon>Pentapetalae</taxon>
        <taxon>rosids</taxon>
        <taxon>malvids</taxon>
        <taxon>Myrtales</taxon>
        <taxon>Lythraceae</taxon>
        <taxon>Trapa</taxon>
    </lineage>
</organism>
<dbReference type="AlphaFoldDB" id="A0AAN7JWI0"/>
<comment type="caution">
    <text evidence="1">The sequence shown here is derived from an EMBL/GenBank/DDBJ whole genome shotgun (WGS) entry which is preliminary data.</text>
</comment>
<name>A0AAN7JWI0_9MYRT</name>
<reference evidence="1 2" key="1">
    <citation type="journal article" date="2023" name="Hortic Res">
        <title>Pangenome of water caltrop reveals structural variations and asymmetric subgenome divergence after allopolyploidization.</title>
        <authorList>
            <person name="Zhang X."/>
            <person name="Chen Y."/>
            <person name="Wang L."/>
            <person name="Yuan Y."/>
            <person name="Fang M."/>
            <person name="Shi L."/>
            <person name="Lu R."/>
            <person name="Comes H.P."/>
            <person name="Ma Y."/>
            <person name="Chen Y."/>
            <person name="Huang G."/>
            <person name="Zhou Y."/>
            <person name="Zheng Z."/>
            <person name="Qiu Y."/>
        </authorList>
    </citation>
    <scope>NUCLEOTIDE SEQUENCE [LARGE SCALE GENOMIC DNA]</scope>
    <source>
        <tissue evidence="1">Roots</tissue>
    </source>
</reference>
<dbReference type="Proteomes" id="UP001345219">
    <property type="component" value="Chromosome 6"/>
</dbReference>
<evidence type="ECO:0000313" key="2">
    <source>
        <dbReference type="Proteomes" id="UP001345219"/>
    </source>
</evidence>
<gene>
    <name evidence="1" type="ORF">SAY87_006395</name>
</gene>
<evidence type="ECO:0000313" key="1">
    <source>
        <dbReference type="EMBL" id="KAK4756268.1"/>
    </source>
</evidence>
<dbReference type="EMBL" id="JAXIOK010000013">
    <property type="protein sequence ID" value="KAK4756268.1"/>
    <property type="molecule type" value="Genomic_DNA"/>
</dbReference>
<protein>
    <submittedName>
        <fullName evidence="1">Uncharacterized protein</fullName>
    </submittedName>
</protein>